<accession>A0A5J9WI36</accession>
<protein>
    <submittedName>
        <fullName evidence="2">Uncharacterized protein</fullName>
    </submittedName>
</protein>
<evidence type="ECO:0000256" key="1">
    <source>
        <dbReference type="SAM" id="MobiDB-lite"/>
    </source>
</evidence>
<dbReference type="AlphaFoldDB" id="A0A5J9WI36"/>
<comment type="caution">
    <text evidence="2">The sequence shown here is derived from an EMBL/GenBank/DDBJ whole genome shotgun (WGS) entry which is preliminary data.</text>
</comment>
<dbReference type="Proteomes" id="UP000324897">
    <property type="component" value="Chromosome 5"/>
</dbReference>
<dbReference type="EMBL" id="RWGY01000004">
    <property type="protein sequence ID" value="TVU48372.1"/>
    <property type="molecule type" value="Genomic_DNA"/>
</dbReference>
<name>A0A5J9WI36_9POAL</name>
<gene>
    <name evidence="2" type="ORF">EJB05_08006</name>
</gene>
<evidence type="ECO:0000313" key="2">
    <source>
        <dbReference type="EMBL" id="TVU48372.1"/>
    </source>
</evidence>
<reference evidence="2 3" key="1">
    <citation type="journal article" date="2019" name="Sci. Rep.">
        <title>A high-quality genome of Eragrostis curvula grass provides insights into Poaceae evolution and supports new strategies to enhance forage quality.</title>
        <authorList>
            <person name="Carballo J."/>
            <person name="Santos B.A.C.M."/>
            <person name="Zappacosta D."/>
            <person name="Garbus I."/>
            <person name="Selva J.P."/>
            <person name="Gallo C.A."/>
            <person name="Diaz A."/>
            <person name="Albertini E."/>
            <person name="Caccamo M."/>
            <person name="Echenique V."/>
        </authorList>
    </citation>
    <scope>NUCLEOTIDE SEQUENCE [LARGE SCALE GENOMIC DNA]</scope>
    <source>
        <strain evidence="3">cv. Victoria</strain>
        <tissue evidence="2">Leaf</tissue>
    </source>
</reference>
<feature type="region of interest" description="Disordered" evidence="1">
    <location>
        <begin position="1"/>
        <end position="20"/>
    </location>
</feature>
<evidence type="ECO:0000313" key="3">
    <source>
        <dbReference type="Proteomes" id="UP000324897"/>
    </source>
</evidence>
<keyword evidence="3" id="KW-1185">Reference proteome</keyword>
<feature type="non-terminal residue" evidence="2">
    <location>
        <position position="1"/>
    </location>
</feature>
<organism evidence="2 3">
    <name type="scientific">Eragrostis curvula</name>
    <name type="common">weeping love grass</name>
    <dbReference type="NCBI Taxonomy" id="38414"/>
    <lineage>
        <taxon>Eukaryota</taxon>
        <taxon>Viridiplantae</taxon>
        <taxon>Streptophyta</taxon>
        <taxon>Embryophyta</taxon>
        <taxon>Tracheophyta</taxon>
        <taxon>Spermatophyta</taxon>
        <taxon>Magnoliopsida</taxon>
        <taxon>Liliopsida</taxon>
        <taxon>Poales</taxon>
        <taxon>Poaceae</taxon>
        <taxon>PACMAD clade</taxon>
        <taxon>Chloridoideae</taxon>
        <taxon>Eragrostideae</taxon>
        <taxon>Eragrostidinae</taxon>
        <taxon>Eragrostis</taxon>
    </lineage>
</organism>
<sequence length="258" mass="27609">MRWIEVARGSTTKGADRRRGARIDDEGRRIVAGFVGAAPASEERRRGEDSDGAATGLGYCGLSSSPLVVRGGGRGAAAAAEEGARRRRRGQGRVQVESLVAEKERPSRSSIEVWSVRHGAVAGDDDTADSLPFGDDFCFFFKLRHILASLLSVVQAAKEQRRRQEALSCQPHMGRRGHFAPPYKCMTPGCSMTLFVLLVSCGCGCCLCELGVFSSSLMKRQNTCHFASKKKSLFQTSAGTGGGANLRGKSLPDIALLG</sequence>
<dbReference type="Gramene" id="TVU48372">
    <property type="protein sequence ID" value="TVU48372"/>
    <property type="gene ID" value="EJB05_08006"/>
</dbReference>
<proteinExistence type="predicted"/>